<dbReference type="PROSITE" id="PS50949">
    <property type="entry name" value="HTH_GNTR"/>
    <property type="match status" value="1"/>
</dbReference>
<dbReference type="InterPro" id="IPR015424">
    <property type="entry name" value="PyrdxlP-dep_Trfase"/>
</dbReference>
<dbReference type="GO" id="GO:0008483">
    <property type="term" value="F:transaminase activity"/>
    <property type="evidence" value="ECO:0007669"/>
    <property type="project" value="UniProtKB-KW"/>
</dbReference>
<dbReference type="Proteomes" id="UP000235994">
    <property type="component" value="Unassembled WGS sequence"/>
</dbReference>
<dbReference type="AlphaFoldDB" id="A0A2N8KHL5"/>
<comment type="similarity">
    <text evidence="1">In the C-terminal section; belongs to the class-I pyridoxal-phosphate-dependent aminotransferase family.</text>
</comment>
<dbReference type="PANTHER" id="PTHR46577:SF2">
    <property type="entry name" value="TRANSCRIPTIONAL REGULATORY PROTEIN"/>
    <property type="match status" value="1"/>
</dbReference>
<sequence>MKRYERLTEEITASIRSGLLQAGDRLPSVRQTSASRGVSPSTVFKAYYLLEARGLIRARDRSGYYVLRAPHAALPEPDGLSSASAGRHPVDVSDNVLQVLNATLRRDMLPFGSAFPSPSLLPYGRLAKFMAASAQRLDPWSSIDDLSPGDAALRRAIALRYLADGMSVPVDDIIITNGALDALNLSLAAVTEPGDAVIVESPTFYAALQSLERNHLHAIEVATHPREGIDLQALEAAIVQHHPRACWLMTTFQNPLGSLMPDEKKEALVALLTRHGVALIEDDVYGELYFGEQRPRPAKAYDREGIVMHCSSFSKTLAPGYRVGWVAAGRYTRRIMRNKLTTSLATAAPTQAAIAAYLEKGGFDRHLRQFRQALAQQQGELLQAIARYFPKGTRATRPAGGYFVWVELPAGIDTLKVHRAALGHGISIAPGPLFSASGAFGNFLRLNAGHPWNPEMEQGMATLGKLLASSPSRPNP</sequence>
<evidence type="ECO:0000256" key="7">
    <source>
        <dbReference type="ARBA" id="ARBA00023163"/>
    </source>
</evidence>
<dbReference type="RefSeq" id="WP_102774057.1">
    <property type="nucleotide sequence ID" value="NZ_POQS01000004.1"/>
</dbReference>
<dbReference type="SUPFAM" id="SSF53383">
    <property type="entry name" value="PLP-dependent transferases"/>
    <property type="match status" value="1"/>
</dbReference>
<dbReference type="Pfam" id="PF00392">
    <property type="entry name" value="GntR"/>
    <property type="match status" value="1"/>
</dbReference>
<evidence type="ECO:0000256" key="6">
    <source>
        <dbReference type="ARBA" id="ARBA00023125"/>
    </source>
</evidence>
<dbReference type="InterPro" id="IPR015421">
    <property type="entry name" value="PyrdxlP-dep_Trfase_major"/>
</dbReference>
<dbReference type="GO" id="GO:0030170">
    <property type="term" value="F:pyridoxal phosphate binding"/>
    <property type="evidence" value="ECO:0007669"/>
    <property type="project" value="InterPro"/>
</dbReference>
<accession>A0A2N8KHL5</accession>
<dbReference type="FunFam" id="3.40.640.10:FF:000023">
    <property type="entry name" value="Transcriptional regulator, GntR family"/>
    <property type="match status" value="1"/>
</dbReference>
<keyword evidence="5" id="KW-0805">Transcription regulation</keyword>
<dbReference type="PANTHER" id="PTHR46577">
    <property type="entry name" value="HTH-TYPE TRANSCRIPTIONAL REGULATORY PROTEIN GABR"/>
    <property type="match status" value="1"/>
</dbReference>
<evidence type="ECO:0000256" key="1">
    <source>
        <dbReference type="ARBA" id="ARBA00005384"/>
    </source>
</evidence>
<keyword evidence="2" id="KW-0032">Aminotransferase</keyword>
<dbReference type="InterPro" id="IPR036388">
    <property type="entry name" value="WH-like_DNA-bd_sf"/>
</dbReference>
<dbReference type="Pfam" id="PF00155">
    <property type="entry name" value="Aminotran_1_2"/>
    <property type="match status" value="1"/>
</dbReference>
<dbReference type="InterPro" id="IPR015422">
    <property type="entry name" value="PyrdxlP-dep_Trfase_small"/>
</dbReference>
<dbReference type="EMBL" id="POQS01000004">
    <property type="protein sequence ID" value="PND32948.1"/>
    <property type="molecule type" value="Genomic_DNA"/>
</dbReference>
<dbReference type="InterPro" id="IPR051446">
    <property type="entry name" value="HTH_trans_reg/aminotransferase"/>
</dbReference>
<dbReference type="Gene3D" id="3.90.1150.10">
    <property type="entry name" value="Aspartate Aminotransferase, domain 1"/>
    <property type="match status" value="1"/>
</dbReference>
<feature type="domain" description="HTH gntR-type" evidence="8">
    <location>
        <begin position="1"/>
        <end position="69"/>
    </location>
</feature>
<dbReference type="SMART" id="SM00345">
    <property type="entry name" value="HTH_GNTR"/>
    <property type="match status" value="1"/>
</dbReference>
<comment type="caution">
    <text evidence="9">The sequence shown here is derived from an EMBL/GenBank/DDBJ whole genome shotgun (WGS) entry which is preliminary data.</text>
</comment>
<dbReference type="GO" id="GO:0003677">
    <property type="term" value="F:DNA binding"/>
    <property type="evidence" value="ECO:0007669"/>
    <property type="project" value="UniProtKB-KW"/>
</dbReference>
<organism evidence="9 10">
    <name type="scientific">Achromobacter pulmonis</name>
    <dbReference type="NCBI Taxonomy" id="1389932"/>
    <lineage>
        <taxon>Bacteria</taxon>
        <taxon>Pseudomonadati</taxon>
        <taxon>Pseudomonadota</taxon>
        <taxon>Betaproteobacteria</taxon>
        <taxon>Burkholderiales</taxon>
        <taxon>Alcaligenaceae</taxon>
        <taxon>Achromobacter</taxon>
    </lineage>
</organism>
<evidence type="ECO:0000256" key="5">
    <source>
        <dbReference type="ARBA" id="ARBA00023015"/>
    </source>
</evidence>
<gene>
    <name evidence="9" type="ORF">C1I89_18365</name>
</gene>
<dbReference type="InterPro" id="IPR000524">
    <property type="entry name" value="Tscrpt_reg_HTH_GntR"/>
</dbReference>
<keyword evidence="6" id="KW-0238">DNA-binding</keyword>
<name>A0A2N8KHL5_9BURK</name>
<proteinExistence type="inferred from homology"/>
<dbReference type="Gene3D" id="1.10.10.10">
    <property type="entry name" value="Winged helix-like DNA-binding domain superfamily/Winged helix DNA-binding domain"/>
    <property type="match status" value="1"/>
</dbReference>
<dbReference type="InterPro" id="IPR036390">
    <property type="entry name" value="WH_DNA-bd_sf"/>
</dbReference>
<dbReference type="CDD" id="cd00609">
    <property type="entry name" value="AAT_like"/>
    <property type="match status" value="1"/>
</dbReference>
<reference evidence="9 10" key="1">
    <citation type="submission" date="2018-01" db="EMBL/GenBank/DDBJ databases">
        <title>The draft genome of an aniline degradation strain ANB-1.</title>
        <authorList>
            <person name="Zhang L."/>
            <person name="Jiang J."/>
        </authorList>
    </citation>
    <scope>NUCLEOTIDE SEQUENCE [LARGE SCALE GENOMIC DNA]</scope>
    <source>
        <strain evidence="9 10">ANB-1</strain>
    </source>
</reference>
<dbReference type="GO" id="GO:0003700">
    <property type="term" value="F:DNA-binding transcription factor activity"/>
    <property type="evidence" value="ECO:0007669"/>
    <property type="project" value="InterPro"/>
</dbReference>
<keyword evidence="4" id="KW-0663">Pyridoxal phosphate</keyword>
<evidence type="ECO:0000256" key="4">
    <source>
        <dbReference type="ARBA" id="ARBA00022898"/>
    </source>
</evidence>
<keyword evidence="3" id="KW-0808">Transferase</keyword>
<evidence type="ECO:0000259" key="8">
    <source>
        <dbReference type="PROSITE" id="PS50949"/>
    </source>
</evidence>
<evidence type="ECO:0000313" key="9">
    <source>
        <dbReference type="EMBL" id="PND32948.1"/>
    </source>
</evidence>
<evidence type="ECO:0000313" key="10">
    <source>
        <dbReference type="Proteomes" id="UP000235994"/>
    </source>
</evidence>
<keyword evidence="10" id="KW-1185">Reference proteome</keyword>
<protein>
    <submittedName>
        <fullName evidence="9">GntR family transcriptional regulator</fullName>
    </submittedName>
</protein>
<dbReference type="SUPFAM" id="SSF46785">
    <property type="entry name" value="Winged helix' DNA-binding domain"/>
    <property type="match status" value="1"/>
</dbReference>
<evidence type="ECO:0000256" key="3">
    <source>
        <dbReference type="ARBA" id="ARBA00022679"/>
    </source>
</evidence>
<dbReference type="CDD" id="cd07377">
    <property type="entry name" value="WHTH_GntR"/>
    <property type="match status" value="1"/>
</dbReference>
<dbReference type="Gene3D" id="3.40.640.10">
    <property type="entry name" value="Type I PLP-dependent aspartate aminotransferase-like (Major domain)"/>
    <property type="match status" value="1"/>
</dbReference>
<evidence type="ECO:0000256" key="2">
    <source>
        <dbReference type="ARBA" id="ARBA00022576"/>
    </source>
</evidence>
<dbReference type="InterPro" id="IPR004839">
    <property type="entry name" value="Aminotransferase_I/II_large"/>
</dbReference>
<keyword evidence="7" id="KW-0804">Transcription</keyword>